<sequence length="348" mass="36958">MTAPYDLAVNLPLREHVAARLRDALARAPVDARMLGYPAPGGDAPTLEAIAAWMRRHGGHTTLDARRLVLTLGARHALMLALRLCCRPGDALLVERLTYHGFRAAADAWGVRLVAVDMDGDGLCPAALERAIVVHGARTLYVQPTLHNPTTVTQPLARRREIAGVAAAHGLTVIEGDVYSALVAGERPTPLASLLPDRCLHAGGIGKVLGPGLRIGWLLLPDDARRDAAVADIARESDGLPLLLPSVIAGWLMDGTADALLRDLRDALRERNATARALLGDRLVTADALHAWLPRHDADRIVADSRAVGVAVTPADGGIRLSLAAEEDPVRLETALRRVAAVLAGRAT</sequence>
<dbReference type="Gene3D" id="3.40.640.10">
    <property type="entry name" value="Type I PLP-dependent aspartate aminotransferase-like (Major domain)"/>
    <property type="match status" value="1"/>
</dbReference>
<proteinExistence type="predicted"/>
<keyword evidence="2" id="KW-0032">Aminotransferase</keyword>
<keyword evidence="2" id="KW-0808">Transferase</keyword>
<dbReference type="RefSeq" id="WP_320549926.1">
    <property type="nucleotide sequence ID" value="NZ_JAQLOK010000001.1"/>
</dbReference>
<gene>
    <name evidence="2" type="ORF">P3W24_10660</name>
</gene>
<dbReference type="Proteomes" id="UP001528850">
    <property type="component" value="Unassembled WGS sequence"/>
</dbReference>
<dbReference type="CDD" id="cd00609">
    <property type="entry name" value="AAT_like"/>
    <property type="match status" value="1"/>
</dbReference>
<dbReference type="SUPFAM" id="SSF53383">
    <property type="entry name" value="PLP-dependent transferases"/>
    <property type="match status" value="1"/>
</dbReference>
<dbReference type="Pfam" id="PF00155">
    <property type="entry name" value="Aminotran_1_2"/>
    <property type="match status" value="1"/>
</dbReference>
<dbReference type="InterPro" id="IPR051446">
    <property type="entry name" value="HTH_trans_reg/aminotransferase"/>
</dbReference>
<keyword evidence="3" id="KW-1185">Reference proteome</keyword>
<organism evidence="2 3">
    <name type="scientific">Luteibacter sahnii</name>
    <dbReference type="NCBI Taxonomy" id="3021977"/>
    <lineage>
        <taxon>Bacteria</taxon>
        <taxon>Pseudomonadati</taxon>
        <taxon>Pseudomonadota</taxon>
        <taxon>Gammaproteobacteria</taxon>
        <taxon>Lysobacterales</taxon>
        <taxon>Rhodanobacteraceae</taxon>
        <taxon>Luteibacter</taxon>
    </lineage>
</organism>
<protein>
    <submittedName>
        <fullName evidence="2">PLP-dependent aminotransferase family protein</fullName>
    </submittedName>
</protein>
<dbReference type="EMBL" id="JARJJS010000002">
    <property type="protein sequence ID" value="MDF4025425.1"/>
    <property type="molecule type" value="Genomic_DNA"/>
</dbReference>
<accession>A0ABT6BBC8</accession>
<dbReference type="PANTHER" id="PTHR46577">
    <property type="entry name" value="HTH-TYPE TRANSCRIPTIONAL REGULATORY PROTEIN GABR"/>
    <property type="match status" value="1"/>
</dbReference>
<comment type="caution">
    <text evidence="2">The sequence shown here is derived from an EMBL/GenBank/DDBJ whole genome shotgun (WGS) entry which is preliminary data.</text>
</comment>
<dbReference type="InterPro" id="IPR015421">
    <property type="entry name" value="PyrdxlP-dep_Trfase_major"/>
</dbReference>
<evidence type="ECO:0000259" key="1">
    <source>
        <dbReference type="Pfam" id="PF00155"/>
    </source>
</evidence>
<evidence type="ECO:0000313" key="3">
    <source>
        <dbReference type="Proteomes" id="UP001528850"/>
    </source>
</evidence>
<dbReference type="InterPro" id="IPR015424">
    <property type="entry name" value="PyrdxlP-dep_Trfase"/>
</dbReference>
<dbReference type="PANTHER" id="PTHR46577:SF1">
    <property type="entry name" value="HTH-TYPE TRANSCRIPTIONAL REGULATORY PROTEIN GABR"/>
    <property type="match status" value="1"/>
</dbReference>
<name>A0ABT6BBC8_9GAMM</name>
<dbReference type="InterPro" id="IPR004839">
    <property type="entry name" value="Aminotransferase_I/II_large"/>
</dbReference>
<dbReference type="GO" id="GO:0008483">
    <property type="term" value="F:transaminase activity"/>
    <property type="evidence" value="ECO:0007669"/>
    <property type="project" value="UniProtKB-KW"/>
</dbReference>
<reference evidence="2 3" key="1">
    <citation type="journal article" date="2024" name="Curr. Microbiol.">
        <title>Luteibacter sahnii sp. nov., A Novel Yellow-Colored Xanthomonadin Pigment Producing Probiotic Bacterium from Healthy Rice Seed Microbiome.</title>
        <authorList>
            <person name="Jaiswal G."/>
            <person name="Rana R."/>
            <person name="Nayak P.K."/>
            <person name="Chouhan R."/>
            <person name="Gandhi S.G."/>
            <person name="Patel H.K."/>
            <person name="Patil P.B."/>
        </authorList>
    </citation>
    <scope>NUCLEOTIDE SEQUENCE [LARGE SCALE GENOMIC DNA]</scope>
    <source>
        <strain evidence="2 3">PPL201</strain>
    </source>
</reference>
<feature type="domain" description="Aminotransferase class I/classII large" evidence="1">
    <location>
        <begin position="7"/>
        <end position="280"/>
    </location>
</feature>
<evidence type="ECO:0000313" key="2">
    <source>
        <dbReference type="EMBL" id="MDF4025425.1"/>
    </source>
</evidence>